<dbReference type="GO" id="GO:0016020">
    <property type="term" value="C:membrane"/>
    <property type="evidence" value="ECO:0007669"/>
    <property type="project" value="UniProtKB-SubCell"/>
</dbReference>
<evidence type="ECO:0000256" key="2">
    <source>
        <dbReference type="ARBA" id="ARBA00022448"/>
    </source>
</evidence>
<dbReference type="InterPro" id="IPR011701">
    <property type="entry name" value="MFS"/>
</dbReference>
<dbReference type="GO" id="GO:0006820">
    <property type="term" value="P:monoatomic anion transport"/>
    <property type="evidence" value="ECO:0007669"/>
    <property type="project" value="TreeGrafter"/>
</dbReference>
<feature type="transmembrane region" description="Helical" evidence="7">
    <location>
        <begin position="191"/>
        <end position="213"/>
    </location>
</feature>
<proteinExistence type="predicted"/>
<comment type="subcellular location">
    <subcellularLocation>
        <location evidence="1">Membrane</location>
        <topology evidence="1">Multi-pass membrane protein</topology>
    </subcellularLocation>
</comment>
<dbReference type="AlphaFoldDB" id="A0A7R9JXE4"/>
<keyword evidence="3 7" id="KW-0812">Transmembrane</keyword>
<evidence type="ECO:0000256" key="5">
    <source>
        <dbReference type="ARBA" id="ARBA00022989"/>
    </source>
</evidence>
<dbReference type="EMBL" id="OE840877">
    <property type="protein sequence ID" value="CAD7593069.1"/>
    <property type="molecule type" value="Genomic_DNA"/>
</dbReference>
<name>A0A7R9JXE4_TIMGE</name>
<evidence type="ECO:0008006" key="9">
    <source>
        <dbReference type="Google" id="ProtNLM"/>
    </source>
</evidence>
<feature type="transmembrane region" description="Helical" evidence="7">
    <location>
        <begin position="225"/>
        <end position="247"/>
    </location>
</feature>
<dbReference type="InterPro" id="IPR050382">
    <property type="entry name" value="MFS_Na/Anion_cotransporter"/>
</dbReference>
<dbReference type="PANTHER" id="PTHR11662:SF399">
    <property type="entry name" value="FI19708P1-RELATED"/>
    <property type="match status" value="1"/>
</dbReference>
<gene>
    <name evidence="8" type="ORF">TGEB3V08_LOCUS5167</name>
</gene>
<feature type="transmembrane region" description="Helical" evidence="7">
    <location>
        <begin position="259"/>
        <end position="281"/>
    </location>
</feature>
<evidence type="ECO:0000256" key="3">
    <source>
        <dbReference type="ARBA" id="ARBA00022692"/>
    </source>
</evidence>
<evidence type="ECO:0000256" key="1">
    <source>
        <dbReference type="ARBA" id="ARBA00004141"/>
    </source>
</evidence>
<dbReference type="GO" id="GO:0015293">
    <property type="term" value="F:symporter activity"/>
    <property type="evidence" value="ECO:0007669"/>
    <property type="project" value="UniProtKB-KW"/>
</dbReference>
<dbReference type="Gene3D" id="1.20.1250.20">
    <property type="entry name" value="MFS general substrate transporter like domains"/>
    <property type="match status" value="1"/>
</dbReference>
<dbReference type="InterPro" id="IPR036259">
    <property type="entry name" value="MFS_trans_sf"/>
</dbReference>
<dbReference type="FunFam" id="1.20.1250.20:FF:000003">
    <property type="entry name" value="Solute carrier family 17 member 3"/>
    <property type="match status" value="1"/>
</dbReference>
<feature type="transmembrane region" description="Helical" evidence="7">
    <location>
        <begin position="85"/>
        <end position="108"/>
    </location>
</feature>
<evidence type="ECO:0000256" key="7">
    <source>
        <dbReference type="SAM" id="Phobius"/>
    </source>
</evidence>
<feature type="transmembrane region" description="Helical" evidence="7">
    <location>
        <begin position="30"/>
        <end position="49"/>
    </location>
</feature>
<accession>A0A7R9JXE4</accession>
<dbReference type="SUPFAM" id="SSF103473">
    <property type="entry name" value="MFS general substrate transporter"/>
    <property type="match status" value="1"/>
</dbReference>
<keyword evidence="5 7" id="KW-1133">Transmembrane helix</keyword>
<organism evidence="8">
    <name type="scientific">Timema genevievae</name>
    <name type="common">Walking stick</name>
    <dbReference type="NCBI Taxonomy" id="629358"/>
    <lineage>
        <taxon>Eukaryota</taxon>
        <taxon>Metazoa</taxon>
        <taxon>Ecdysozoa</taxon>
        <taxon>Arthropoda</taxon>
        <taxon>Hexapoda</taxon>
        <taxon>Insecta</taxon>
        <taxon>Pterygota</taxon>
        <taxon>Neoptera</taxon>
        <taxon>Polyneoptera</taxon>
        <taxon>Phasmatodea</taxon>
        <taxon>Timematodea</taxon>
        <taxon>Timematoidea</taxon>
        <taxon>Timematidae</taxon>
        <taxon>Timema</taxon>
    </lineage>
</organism>
<protein>
    <recommendedName>
        <fullName evidence="9">Inorganic phosphate cotransporter</fullName>
    </recommendedName>
</protein>
<reference evidence="8" key="1">
    <citation type="submission" date="2020-11" db="EMBL/GenBank/DDBJ databases">
        <authorList>
            <person name="Tran Van P."/>
        </authorList>
    </citation>
    <scope>NUCLEOTIDE SEQUENCE</scope>
</reference>
<dbReference type="PANTHER" id="PTHR11662">
    <property type="entry name" value="SOLUTE CARRIER FAMILY 17"/>
    <property type="match status" value="1"/>
</dbReference>
<evidence type="ECO:0000256" key="6">
    <source>
        <dbReference type="ARBA" id="ARBA00023136"/>
    </source>
</evidence>
<feature type="transmembrane region" description="Helical" evidence="7">
    <location>
        <begin position="164"/>
        <end position="185"/>
    </location>
</feature>
<sequence>MTERSRFESRLFSMLVSGNLATYWGWESIFYFYGFLKIPFCVVWVFMMYDSPLHHPRISEEEKDYIVSNTKKDSKTVLAVPWLKILLSAPVWAVVAVNISVSWVSSTLQTELPIYMRNLLHFNINQSTYLSALPHIFQLFSNVFCGVLSQWLRSKGYVSHLTAYRIFNAIAMIGPAIMLIVITQVGCDTTAIIVLLIVTMVFNGAFFGGSMLNHMDIALNFAGSLAAFTGTIVGLVHILAPTIAGAITNNQQTVQSWGLVFYIAAIISAVPYVIFLIYGSVEEQEWNNPKKGTEEEINCTKQIKKACCLPC</sequence>
<feature type="transmembrane region" description="Helical" evidence="7">
    <location>
        <begin position="128"/>
        <end position="152"/>
    </location>
</feature>
<evidence type="ECO:0000313" key="8">
    <source>
        <dbReference type="EMBL" id="CAD7593069.1"/>
    </source>
</evidence>
<keyword evidence="4" id="KW-0769">Symport</keyword>
<keyword evidence="2" id="KW-0813">Transport</keyword>
<evidence type="ECO:0000256" key="4">
    <source>
        <dbReference type="ARBA" id="ARBA00022847"/>
    </source>
</evidence>
<dbReference type="Pfam" id="PF07690">
    <property type="entry name" value="MFS_1"/>
    <property type="match status" value="1"/>
</dbReference>
<keyword evidence="6 7" id="KW-0472">Membrane</keyword>